<protein>
    <submittedName>
        <fullName evidence="2">Uncharacterized protein</fullName>
    </submittedName>
</protein>
<sequence length="149" mass="16831">MCKSSRHRGTERQNSLSWRSWIQNKPLQSRALSTLSEYGVQIRNYEHTEAQASIIYRPFSKTKIGHRGSENGQAHRMGMFDHSCNGEELQGASSNQKIEALDIFITGKVVSSASGGWKTTRKKKSKDRHRTPHQASLAAPRGREAVPRR</sequence>
<dbReference type="Proteomes" id="UP000002497">
    <property type="component" value="Unassembled WGS sequence"/>
</dbReference>
<evidence type="ECO:0000313" key="3">
    <source>
        <dbReference type="Proteomes" id="UP000002497"/>
    </source>
</evidence>
<dbReference type="EMBL" id="GL636490">
    <property type="protein sequence ID" value="EFW19719.1"/>
    <property type="molecule type" value="Genomic_DNA"/>
</dbReference>
<feature type="region of interest" description="Disordered" evidence="1">
    <location>
        <begin position="114"/>
        <end position="149"/>
    </location>
</feature>
<evidence type="ECO:0000256" key="1">
    <source>
        <dbReference type="SAM" id="MobiDB-lite"/>
    </source>
</evidence>
<proteinExistence type="predicted"/>
<feature type="compositionally biased region" description="Basic residues" evidence="1">
    <location>
        <begin position="119"/>
        <end position="132"/>
    </location>
</feature>
<organism evidence="3">
    <name type="scientific">Coccidioides posadasii (strain RMSCC 757 / Silveira)</name>
    <name type="common">Valley fever fungus</name>
    <dbReference type="NCBI Taxonomy" id="443226"/>
    <lineage>
        <taxon>Eukaryota</taxon>
        <taxon>Fungi</taxon>
        <taxon>Dikarya</taxon>
        <taxon>Ascomycota</taxon>
        <taxon>Pezizomycotina</taxon>
        <taxon>Eurotiomycetes</taxon>
        <taxon>Eurotiomycetidae</taxon>
        <taxon>Onygenales</taxon>
        <taxon>Onygenaceae</taxon>
        <taxon>Coccidioides</taxon>
    </lineage>
</organism>
<gene>
    <name evidence="2" type="ORF">CPSG_04104</name>
</gene>
<dbReference type="VEuPathDB" id="FungiDB:CPSG_04104"/>
<dbReference type="HOGENOM" id="CLU_1749477_0_0_1"/>
<reference evidence="3" key="2">
    <citation type="submission" date="2010-03" db="EMBL/GenBank/DDBJ databases">
        <title>The genome sequence of Coccidioides posadasii strain Silveira.</title>
        <authorList>
            <consortium name="The Broad Institute Genome Sequencing Center for Infectious Disease"/>
            <person name="Neafsey D."/>
            <person name="Orbach M."/>
            <person name="Henn M.R."/>
            <person name="Cole G.T."/>
            <person name="Galgiani J."/>
            <person name="Gardner M.J."/>
            <person name="Kirkland T.N."/>
            <person name="Taylor J.W."/>
            <person name="Young S.K."/>
            <person name="Zeng Q."/>
            <person name="Koehrsen M."/>
            <person name="Alvarado L."/>
            <person name="Berlin A."/>
            <person name="Borenstein D."/>
            <person name="Chapman S.B."/>
            <person name="Chen Z."/>
            <person name="Engels R."/>
            <person name="Freedman E."/>
            <person name="Gellesch M."/>
            <person name="Goldberg J."/>
            <person name="Griggs A."/>
            <person name="Gujja S."/>
            <person name="Heilman E."/>
            <person name="Heiman D."/>
            <person name="Howarth C."/>
            <person name="Jen D."/>
            <person name="Larson L."/>
            <person name="Mehta T."/>
            <person name="Neiman D."/>
            <person name="Park D."/>
            <person name="Pearson M."/>
            <person name="Richards J."/>
            <person name="Roberts A."/>
            <person name="Saif S."/>
            <person name="Shea T."/>
            <person name="Shenoy N."/>
            <person name="Sisk P."/>
            <person name="Stolte C."/>
            <person name="Sykes S."/>
            <person name="Walk T."/>
            <person name="White J."/>
            <person name="Yandava C."/>
            <person name="Haas B."/>
            <person name="Nusbaum C."/>
            <person name="Birren B."/>
        </authorList>
    </citation>
    <scope>NUCLEOTIDE SEQUENCE [LARGE SCALE GENOMIC DNA]</scope>
    <source>
        <strain evidence="3">RMSCC 757 / Silveira</strain>
    </source>
</reference>
<dbReference type="AlphaFoldDB" id="E9D1P6"/>
<keyword evidence="3" id="KW-1185">Reference proteome</keyword>
<evidence type="ECO:0000313" key="2">
    <source>
        <dbReference type="EMBL" id="EFW19719.1"/>
    </source>
</evidence>
<name>E9D1P6_COCPS</name>
<accession>E9D1P6</accession>
<reference evidence="3" key="1">
    <citation type="journal article" date="2010" name="Genome Res.">
        <title>Population genomic sequencing of Coccidioides fungi reveals recent hybridization and transposon control.</title>
        <authorList>
            <person name="Neafsey D.E."/>
            <person name="Barker B.M."/>
            <person name="Sharpton T.J."/>
            <person name="Stajich J.E."/>
            <person name="Park D.J."/>
            <person name="Whiston E."/>
            <person name="Hung C.-Y."/>
            <person name="McMahan C."/>
            <person name="White J."/>
            <person name="Sykes S."/>
            <person name="Heiman D."/>
            <person name="Young S."/>
            <person name="Zeng Q."/>
            <person name="Abouelleil A."/>
            <person name="Aftuck L."/>
            <person name="Bessette D."/>
            <person name="Brown A."/>
            <person name="FitzGerald M."/>
            <person name="Lui A."/>
            <person name="Macdonald J.P."/>
            <person name="Priest M."/>
            <person name="Orbach M.J."/>
            <person name="Galgiani J.N."/>
            <person name="Kirkland T.N."/>
            <person name="Cole G.T."/>
            <person name="Birren B.W."/>
            <person name="Henn M.R."/>
            <person name="Taylor J.W."/>
            <person name="Rounsley S.D."/>
        </authorList>
    </citation>
    <scope>NUCLEOTIDE SEQUENCE [LARGE SCALE GENOMIC DNA]</scope>
    <source>
        <strain evidence="3">RMSCC 757 / Silveira</strain>
    </source>
</reference>